<dbReference type="KEGG" id="lby:Lbys_3571"/>
<proteinExistence type="predicted"/>
<dbReference type="AlphaFoldDB" id="E4RZS7"/>
<gene>
    <name evidence="1" type="ordered locus">Lbys_3571</name>
</gene>
<keyword evidence="2" id="KW-1185">Reference proteome</keyword>
<protein>
    <submittedName>
        <fullName evidence="1">Uncharacterized protein</fullName>
    </submittedName>
</protein>
<evidence type="ECO:0000313" key="1">
    <source>
        <dbReference type="EMBL" id="ADQ19219.1"/>
    </source>
</evidence>
<dbReference type="Proteomes" id="UP000007435">
    <property type="component" value="Chromosome"/>
</dbReference>
<reference key="1">
    <citation type="submission" date="2010-11" db="EMBL/GenBank/DDBJ databases">
        <title>The complete genome of Leadbetterella byssophila DSM 17132.</title>
        <authorList>
            <consortium name="US DOE Joint Genome Institute (JGI-PGF)"/>
            <person name="Lucas S."/>
            <person name="Copeland A."/>
            <person name="Lapidus A."/>
            <person name="Glavina del Rio T."/>
            <person name="Dalin E."/>
            <person name="Tice H."/>
            <person name="Bruce D."/>
            <person name="Goodwin L."/>
            <person name="Pitluck S."/>
            <person name="Kyrpides N."/>
            <person name="Mavromatis K."/>
            <person name="Ivanova N."/>
            <person name="Teshima H."/>
            <person name="Brettin T."/>
            <person name="Detter J.C."/>
            <person name="Han C."/>
            <person name="Tapia R."/>
            <person name="Land M."/>
            <person name="Hauser L."/>
            <person name="Markowitz V."/>
            <person name="Cheng J.-F."/>
            <person name="Hugenholtz P."/>
            <person name="Woyke T."/>
            <person name="Wu D."/>
            <person name="Tindall B."/>
            <person name="Pomrenke H.G."/>
            <person name="Brambilla E."/>
            <person name="Klenk H.-P."/>
            <person name="Eisen J.A."/>
        </authorList>
    </citation>
    <scope>NUCLEOTIDE SEQUENCE [LARGE SCALE GENOMIC DNA]</scope>
    <source>
        <strain>DSM 17132</strain>
    </source>
</reference>
<name>E4RZS7_LEAB4</name>
<sequence length="67" mass="8125">MHLKQKKHKYSFSTFLAEGSVLTESNQKNMNILSLLFWRKKVAKKHEFYDVLFRFAQTDHKIRSKEH</sequence>
<reference evidence="1 2" key="2">
    <citation type="journal article" date="2011" name="Stand. Genomic Sci.">
        <title>Complete genome sequence of Leadbetterella byssophila type strain (4M15).</title>
        <authorList>
            <person name="Abt B."/>
            <person name="Teshima H."/>
            <person name="Lucas S."/>
            <person name="Lapidus A."/>
            <person name="Del Rio T.G."/>
            <person name="Nolan M."/>
            <person name="Tice H."/>
            <person name="Cheng J.F."/>
            <person name="Pitluck S."/>
            <person name="Liolios K."/>
            <person name="Pagani I."/>
            <person name="Ivanova N."/>
            <person name="Mavromatis K."/>
            <person name="Pati A."/>
            <person name="Tapia R."/>
            <person name="Han C."/>
            <person name="Goodwin L."/>
            <person name="Chen A."/>
            <person name="Palaniappan K."/>
            <person name="Land M."/>
            <person name="Hauser L."/>
            <person name="Chang Y.J."/>
            <person name="Jeffries C.D."/>
            <person name="Rohde M."/>
            <person name="Goker M."/>
            <person name="Tindall B.J."/>
            <person name="Detter J.C."/>
            <person name="Woyke T."/>
            <person name="Bristow J."/>
            <person name="Eisen J.A."/>
            <person name="Markowitz V."/>
            <person name="Hugenholtz P."/>
            <person name="Klenk H.P."/>
            <person name="Kyrpides N.C."/>
        </authorList>
    </citation>
    <scope>NUCLEOTIDE SEQUENCE [LARGE SCALE GENOMIC DNA]</scope>
    <source>
        <strain evidence="2">DSM 17132 / JCM 16389 / KACC 11308 / NBRC 106382 / 4M15</strain>
    </source>
</reference>
<accession>E4RZS7</accession>
<evidence type="ECO:0000313" key="2">
    <source>
        <dbReference type="Proteomes" id="UP000007435"/>
    </source>
</evidence>
<organism evidence="1 2">
    <name type="scientific">Leadbetterella byssophila (strain DSM 17132 / JCM 16389 / KACC 11308 / NBRC 106382 / 4M15)</name>
    <dbReference type="NCBI Taxonomy" id="649349"/>
    <lineage>
        <taxon>Bacteria</taxon>
        <taxon>Pseudomonadati</taxon>
        <taxon>Bacteroidota</taxon>
        <taxon>Cytophagia</taxon>
        <taxon>Cytophagales</taxon>
        <taxon>Leadbetterellaceae</taxon>
        <taxon>Leadbetterella</taxon>
    </lineage>
</organism>
<dbReference type="HOGENOM" id="CLU_2807140_0_0_10"/>
<dbReference type="EMBL" id="CP002305">
    <property type="protein sequence ID" value="ADQ19219.1"/>
    <property type="molecule type" value="Genomic_DNA"/>
</dbReference>